<dbReference type="RefSeq" id="WP_134060943.1">
    <property type="nucleotide sequence ID" value="NZ_AP022586.1"/>
</dbReference>
<accession>A0AAD1II77</accession>
<dbReference type="EMBL" id="AP022586">
    <property type="protein sequence ID" value="BBY15800.1"/>
    <property type="molecule type" value="Genomic_DNA"/>
</dbReference>
<proteinExistence type="predicted"/>
<dbReference type="PANTHER" id="PTHR11220">
    <property type="entry name" value="HEME-BINDING PROTEIN-RELATED"/>
    <property type="match status" value="1"/>
</dbReference>
<dbReference type="InterPro" id="IPR006917">
    <property type="entry name" value="SOUL_heme-bd"/>
</dbReference>
<dbReference type="SUPFAM" id="SSF55136">
    <property type="entry name" value="Probable bacterial effector-binding domain"/>
    <property type="match status" value="1"/>
</dbReference>
<evidence type="ECO:0000313" key="2">
    <source>
        <dbReference type="Proteomes" id="UP000466607"/>
    </source>
</evidence>
<protein>
    <submittedName>
        <fullName evidence="1">Heme-binding protein</fullName>
    </submittedName>
</protein>
<gene>
    <name evidence="1" type="ORF">MLIT_13920</name>
</gene>
<dbReference type="Pfam" id="PF04832">
    <property type="entry name" value="SOUL"/>
    <property type="match status" value="1"/>
</dbReference>
<evidence type="ECO:0000313" key="1">
    <source>
        <dbReference type="EMBL" id="BBY15800.1"/>
    </source>
</evidence>
<dbReference type="InterPro" id="IPR011256">
    <property type="entry name" value="Reg_factor_effector_dom_sf"/>
</dbReference>
<name>A0AAD1II77_9MYCO</name>
<sequence length="212" mass="23179">MLGAIVRTAGQVADAAAATVGIRCGTEEPPHTTQRLSGAVEIRRYDERIAAETTVSADEEAARNEGFRRLAGYIFGGNHRDAEIAMTAPVAQQRGTTIAMTAPVAQSAGSPGEWTIRFLMPSKWTMDSLPTPNDERVRLTVTPPATVAVLSFTGDRGTRAVSRRTDELLTALRDSDFEPDGEPAAWFYDPPWTLPFRRRNEIAIPVRQRLAD</sequence>
<dbReference type="PANTHER" id="PTHR11220:SF58">
    <property type="entry name" value="SOUL HEME-BINDING FAMILY PROTEIN"/>
    <property type="match status" value="1"/>
</dbReference>
<dbReference type="Gene3D" id="3.20.80.10">
    <property type="entry name" value="Regulatory factor, effector binding domain"/>
    <property type="match status" value="1"/>
</dbReference>
<reference evidence="1 2" key="1">
    <citation type="journal article" date="2019" name="Emerg. Microbes Infect.">
        <title>Comprehensive subspecies identification of 175 nontuberculous mycobacteria species based on 7547 genomic profiles.</title>
        <authorList>
            <person name="Matsumoto Y."/>
            <person name="Kinjo T."/>
            <person name="Motooka D."/>
            <person name="Nabeya D."/>
            <person name="Jung N."/>
            <person name="Uechi K."/>
            <person name="Horii T."/>
            <person name="Iida T."/>
            <person name="Fujita J."/>
            <person name="Nakamura S."/>
        </authorList>
    </citation>
    <scope>NUCLEOTIDE SEQUENCE [LARGE SCALE GENOMIC DNA]</scope>
    <source>
        <strain evidence="1 2">JCM 17423</strain>
    </source>
</reference>
<dbReference type="AlphaFoldDB" id="A0AAD1II77"/>
<keyword evidence="2" id="KW-1185">Reference proteome</keyword>
<organism evidence="1 2">
    <name type="scientific">Mycolicibacterium litorale</name>
    <dbReference type="NCBI Taxonomy" id="758802"/>
    <lineage>
        <taxon>Bacteria</taxon>
        <taxon>Bacillati</taxon>
        <taxon>Actinomycetota</taxon>
        <taxon>Actinomycetes</taxon>
        <taxon>Mycobacteriales</taxon>
        <taxon>Mycobacteriaceae</taxon>
        <taxon>Mycolicibacterium</taxon>
    </lineage>
</organism>
<dbReference type="Proteomes" id="UP000466607">
    <property type="component" value="Chromosome"/>
</dbReference>